<dbReference type="Gene3D" id="3.10.180.10">
    <property type="entry name" value="2,3-Dihydroxybiphenyl 1,2-Dioxygenase, domain 1"/>
    <property type="match status" value="2"/>
</dbReference>
<comment type="caution">
    <text evidence="2">The sequence shown here is derived from an EMBL/GenBank/DDBJ whole genome shotgun (WGS) entry which is preliminary data.</text>
</comment>
<evidence type="ECO:0000259" key="1">
    <source>
        <dbReference type="PROSITE" id="PS51819"/>
    </source>
</evidence>
<dbReference type="InterPro" id="IPR029068">
    <property type="entry name" value="Glyas_Bleomycin-R_OHBP_Dase"/>
</dbReference>
<dbReference type="PROSITE" id="PS51819">
    <property type="entry name" value="VOC"/>
    <property type="match status" value="1"/>
</dbReference>
<name>A0A7W6FNP2_9SPHN</name>
<dbReference type="InterPro" id="IPR037523">
    <property type="entry name" value="VOC_core"/>
</dbReference>
<evidence type="ECO:0000313" key="3">
    <source>
        <dbReference type="Proteomes" id="UP000571950"/>
    </source>
</evidence>
<feature type="domain" description="VOC" evidence="1">
    <location>
        <begin position="152"/>
        <end position="276"/>
    </location>
</feature>
<keyword evidence="3" id="KW-1185">Reference proteome</keyword>
<dbReference type="AlphaFoldDB" id="A0A7W6FNP2"/>
<gene>
    <name evidence="2" type="ORF">GGR43_000719</name>
</gene>
<protein>
    <recommendedName>
        <fullName evidence="1">VOC domain-containing protein</fullName>
    </recommendedName>
</protein>
<dbReference type="RefSeq" id="WP_188070579.1">
    <property type="nucleotide sequence ID" value="NZ_BSPS01000022.1"/>
</dbReference>
<reference evidence="2 3" key="1">
    <citation type="submission" date="2020-08" db="EMBL/GenBank/DDBJ databases">
        <title>Genomic Encyclopedia of Type Strains, Phase IV (KMG-IV): sequencing the most valuable type-strain genomes for metagenomic binning, comparative biology and taxonomic classification.</title>
        <authorList>
            <person name="Goeker M."/>
        </authorList>
    </citation>
    <scope>NUCLEOTIDE SEQUENCE [LARGE SCALE GENOMIC DNA]</scope>
    <source>
        <strain evidence="2 3">DSM 26189</strain>
    </source>
</reference>
<evidence type="ECO:0000313" key="2">
    <source>
        <dbReference type="EMBL" id="MBB3925018.1"/>
    </source>
</evidence>
<dbReference type="Proteomes" id="UP000571950">
    <property type="component" value="Unassembled WGS sequence"/>
</dbReference>
<proteinExistence type="predicted"/>
<organism evidence="2 3">
    <name type="scientific">Sphingobium jiangsuense</name>
    <dbReference type="NCBI Taxonomy" id="870476"/>
    <lineage>
        <taxon>Bacteria</taxon>
        <taxon>Pseudomonadati</taxon>
        <taxon>Pseudomonadota</taxon>
        <taxon>Alphaproteobacteria</taxon>
        <taxon>Sphingomonadales</taxon>
        <taxon>Sphingomonadaceae</taxon>
        <taxon>Sphingobium</taxon>
    </lineage>
</organism>
<accession>A0A7W6FNP2</accession>
<sequence>MAIIGIESLIYEVSDLALCVRFFEDFGLGTAEREGEGFRFGLTEGSSVVLRPRGGSALPPSPMEGDGVRQVVWGVDSEKSLEALVAGLAADIEVRRAQDGTAHFLTPFGIAMGLRVFDRKPVVYAPDPVNAPGRVNRLNQHRKWRERARPKVINHAVWAIPEYEAGYAFMRDRLNFRLSDHQRGFGMYLRADGSINHHNILLLNANAPFPGMDGKVRFHHANFGVEDIDEIMTGANHMTRKGWKGSHLGLGRHRIDSALFYYLPCPAGGEAEYGADADYVDDNWVPRDWVSPLFAFAHFTHDLPAFLRQAPSWDVRYLTQEAPQANGGTN</sequence>
<dbReference type="EMBL" id="JACIDT010000002">
    <property type="protein sequence ID" value="MBB3925018.1"/>
    <property type="molecule type" value="Genomic_DNA"/>
</dbReference>
<dbReference type="SUPFAM" id="SSF54593">
    <property type="entry name" value="Glyoxalase/Bleomycin resistance protein/Dihydroxybiphenyl dioxygenase"/>
    <property type="match status" value="1"/>
</dbReference>